<feature type="compositionally biased region" description="Polar residues" evidence="1">
    <location>
        <begin position="317"/>
        <end position="329"/>
    </location>
</feature>
<evidence type="ECO:0000313" key="2">
    <source>
        <dbReference type="EMBL" id="KAK6355446.1"/>
    </source>
</evidence>
<feature type="region of interest" description="Disordered" evidence="1">
    <location>
        <begin position="270"/>
        <end position="366"/>
    </location>
</feature>
<accession>A0AAV9V6L3</accession>
<comment type="caution">
    <text evidence="2">The sequence shown here is derived from an EMBL/GenBank/DDBJ whole genome shotgun (WGS) entry which is preliminary data.</text>
</comment>
<keyword evidence="3" id="KW-1185">Reference proteome</keyword>
<protein>
    <submittedName>
        <fullName evidence="2">Uncharacterized protein</fullName>
    </submittedName>
</protein>
<gene>
    <name evidence="2" type="ORF">TWF696_004543</name>
</gene>
<feature type="compositionally biased region" description="Polar residues" evidence="1">
    <location>
        <begin position="278"/>
        <end position="294"/>
    </location>
</feature>
<proteinExistence type="predicted"/>
<reference evidence="2 3" key="1">
    <citation type="submission" date="2019-10" db="EMBL/GenBank/DDBJ databases">
        <authorList>
            <person name="Palmer J.M."/>
        </authorList>
    </citation>
    <scope>NUCLEOTIDE SEQUENCE [LARGE SCALE GENOMIC DNA]</scope>
    <source>
        <strain evidence="2 3">TWF696</strain>
    </source>
</reference>
<dbReference type="EMBL" id="JAVHNQ010000002">
    <property type="protein sequence ID" value="KAK6355446.1"/>
    <property type="molecule type" value="Genomic_DNA"/>
</dbReference>
<dbReference type="AlphaFoldDB" id="A0AAV9V6L3"/>
<evidence type="ECO:0000313" key="3">
    <source>
        <dbReference type="Proteomes" id="UP001375240"/>
    </source>
</evidence>
<dbReference type="Proteomes" id="UP001375240">
    <property type="component" value="Unassembled WGS sequence"/>
</dbReference>
<sequence length="641" mass="70165">MNSTASENARPSLVTRYITPNGPVSFKRPSEEPPSVPESQSSLPEQPLPPTFLLHALHALESGNAPASHYRRVIPRVPHLVEADLRVLNLLAMILTTHEGFDDTEAVAITMRVTRDKVDFYYARGRQSTSADVEYVRQLLSLTRRMATGELDEWDGERELLKLICLACGHKIAAELRRLGDAPWTVGAATAASWMETYGAPSLWDLDQASMHREKITASIPERGVNGHIINGHGANGVSLDYMLANDTTPNDNIANGARTNGHLSNGNTMNGHGINGHTPNGHSTNGHTPNGYTNGHGGVNGHASADHRDGTEGSEIPNTNGVRTNGHLTNGHAPSPHLNGVNGHTPNGNGVHRGRTPPSDFSSENCESADSAAIRAGRQIIYFLKKIRNPRAAHSWEWYIRFILLARVMVRDRDILDPIISLTDQQIKYARKLAVYADAVQMISRKAKTPALRRSLRNATATDVADMLSWPRNLPPPPPAITVLEIINHVERRYLDEAIVTAEVLALYRPGFVDAPWTYNPTKMLQHMHAEAILGSFLATNPDCMNVSFLAVGTAKPSCWVCDIWLEEVLKAMAAAEDLSECYAEKVYSRGTTGRIPAADKWPIPMLAGTSADSLGIELPEALEEAVLRLIQVLRELVVI</sequence>
<name>A0AAV9V6L3_9PEZI</name>
<evidence type="ECO:0000256" key="1">
    <source>
        <dbReference type="SAM" id="MobiDB-lite"/>
    </source>
</evidence>
<organism evidence="2 3">
    <name type="scientific">Orbilia brochopaga</name>
    <dbReference type="NCBI Taxonomy" id="3140254"/>
    <lineage>
        <taxon>Eukaryota</taxon>
        <taxon>Fungi</taxon>
        <taxon>Dikarya</taxon>
        <taxon>Ascomycota</taxon>
        <taxon>Pezizomycotina</taxon>
        <taxon>Orbiliomycetes</taxon>
        <taxon>Orbiliales</taxon>
        <taxon>Orbiliaceae</taxon>
        <taxon>Orbilia</taxon>
    </lineage>
</organism>
<feature type="region of interest" description="Disordered" evidence="1">
    <location>
        <begin position="1"/>
        <end position="48"/>
    </location>
</feature>